<gene>
    <name evidence="14" type="ORF">GP486_000543</name>
</gene>
<dbReference type="Pfam" id="PF13691">
    <property type="entry name" value="Lactamase_B_4"/>
    <property type="match status" value="1"/>
</dbReference>
<feature type="region of interest" description="Disordered" evidence="11">
    <location>
        <begin position="156"/>
        <end position="175"/>
    </location>
</feature>
<dbReference type="EMBL" id="JAGHQM010000038">
    <property type="protein sequence ID" value="KAH0566050.1"/>
    <property type="molecule type" value="Genomic_DNA"/>
</dbReference>
<feature type="region of interest" description="Disordered" evidence="11">
    <location>
        <begin position="977"/>
        <end position="1039"/>
    </location>
</feature>
<feature type="compositionally biased region" description="Basic and acidic residues" evidence="11">
    <location>
        <begin position="999"/>
        <end position="1015"/>
    </location>
</feature>
<dbReference type="CDD" id="cd07718">
    <property type="entry name" value="RNaseZ_ELAC1_ELAC2-C-term-like_MBL-fold"/>
    <property type="match status" value="1"/>
</dbReference>
<comment type="caution">
    <text evidence="14">The sequence shown here is derived from an EMBL/GenBank/DDBJ whole genome shotgun (WGS) entry which is preliminary data.</text>
</comment>
<comment type="cofactor">
    <cofactor evidence="2">
        <name>Zn(2+)</name>
        <dbReference type="ChEBI" id="CHEBI:29105"/>
    </cofactor>
</comment>
<comment type="similarity">
    <text evidence="3">Belongs to the RNase Z family.</text>
</comment>
<keyword evidence="15" id="KW-1185">Reference proteome</keyword>
<accession>A0A9P8LHK8</accession>
<dbReference type="Gene3D" id="3.60.15.10">
    <property type="entry name" value="Ribonuclease Z/Hydroxyacylglutathione hydrolase-like"/>
    <property type="match status" value="2"/>
</dbReference>
<evidence type="ECO:0000256" key="8">
    <source>
        <dbReference type="ARBA" id="ARBA00022759"/>
    </source>
</evidence>
<dbReference type="SUPFAM" id="SSF56281">
    <property type="entry name" value="Metallo-hydrolase/oxidoreductase"/>
    <property type="match status" value="2"/>
</dbReference>
<feature type="domain" description="tRNase Z endonuclease" evidence="13">
    <location>
        <begin position="6"/>
        <end position="68"/>
    </location>
</feature>
<keyword evidence="6" id="KW-0540">Nuclease</keyword>
<dbReference type="Proteomes" id="UP000750711">
    <property type="component" value="Unassembled WGS sequence"/>
</dbReference>
<feature type="compositionally biased region" description="Basic and acidic residues" evidence="11">
    <location>
        <begin position="980"/>
        <end position="991"/>
    </location>
</feature>
<dbReference type="GO" id="GO:0005739">
    <property type="term" value="C:mitochondrion"/>
    <property type="evidence" value="ECO:0007669"/>
    <property type="project" value="TreeGrafter"/>
</dbReference>
<dbReference type="InterPro" id="IPR036866">
    <property type="entry name" value="RibonucZ/Hydroxyglut_hydro"/>
</dbReference>
<feature type="compositionally biased region" description="Basic and acidic residues" evidence="11">
    <location>
        <begin position="1024"/>
        <end position="1039"/>
    </location>
</feature>
<protein>
    <recommendedName>
        <fullName evidence="4">ribonuclease Z</fullName>
        <ecNumber evidence="4">3.1.26.11</ecNumber>
    </recommendedName>
</protein>
<evidence type="ECO:0000256" key="1">
    <source>
        <dbReference type="ARBA" id="ARBA00000402"/>
    </source>
</evidence>
<evidence type="ECO:0000313" key="15">
    <source>
        <dbReference type="Proteomes" id="UP000750711"/>
    </source>
</evidence>
<dbReference type="InterPro" id="IPR001279">
    <property type="entry name" value="Metallo-B-lactamas"/>
</dbReference>
<reference evidence="14" key="1">
    <citation type="submission" date="2021-03" db="EMBL/GenBank/DDBJ databases">
        <title>Comparative genomics and phylogenomic investigation of the class Geoglossomycetes provide insights into ecological specialization and systematics.</title>
        <authorList>
            <person name="Melie T."/>
            <person name="Pirro S."/>
            <person name="Miller A.N."/>
            <person name="Quandt A."/>
        </authorList>
    </citation>
    <scope>NUCLEOTIDE SEQUENCE</scope>
    <source>
        <strain evidence="14">CAQ_001_2017</strain>
    </source>
</reference>
<feature type="domain" description="Metallo-beta-lactamase" evidence="12">
    <location>
        <begin position="604"/>
        <end position="685"/>
    </location>
</feature>
<feature type="compositionally biased region" description="Basic and acidic residues" evidence="11">
    <location>
        <begin position="158"/>
        <end position="175"/>
    </location>
</feature>
<dbReference type="PANTHER" id="PTHR12553">
    <property type="entry name" value="ZINC PHOSPHODIESTERASE ELAC PROTEIN 2"/>
    <property type="match status" value="1"/>
</dbReference>
<evidence type="ECO:0000256" key="3">
    <source>
        <dbReference type="ARBA" id="ARBA00007823"/>
    </source>
</evidence>
<keyword evidence="9" id="KW-0378">Hydrolase</keyword>
<dbReference type="Pfam" id="PF00753">
    <property type="entry name" value="Lactamase_B"/>
    <property type="match status" value="1"/>
</dbReference>
<evidence type="ECO:0000256" key="4">
    <source>
        <dbReference type="ARBA" id="ARBA00012477"/>
    </source>
</evidence>
<dbReference type="PANTHER" id="PTHR12553:SF49">
    <property type="entry name" value="ZINC PHOSPHODIESTERASE ELAC PROTEIN 2"/>
    <property type="match status" value="1"/>
</dbReference>
<dbReference type="InterPro" id="IPR027794">
    <property type="entry name" value="tRNase_Z_dom"/>
</dbReference>
<evidence type="ECO:0000256" key="7">
    <source>
        <dbReference type="ARBA" id="ARBA00022723"/>
    </source>
</evidence>
<keyword evidence="5" id="KW-0819">tRNA processing</keyword>
<feature type="compositionally biased region" description="Basic and acidic residues" evidence="11">
    <location>
        <begin position="236"/>
        <end position="245"/>
    </location>
</feature>
<evidence type="ECO:0000256" key="10">
    <source>
        <dbReference type="ARBA" id="ARBA00022833"/>
    </source>
</evidence>
<feature type="region of interest" description="Disordered" evidence="11">
    <location>
        <begin position="224"/>
        <end position="245"/>
    </location>
</feature>
<dbReference type="AlphaFoldDB" id="A0A9P8LHK8"/>
<evidence type="ECO:0000259" key="12">
    <source>
        <dbReference type="Pfam" id="PF00753"/>
    </source>
</evidence>
<dbReference type="GO" id="GO:0042781">
    <property type="term" value="F:3'-tRNA processing endoribonuclease activity"/>
    <property type="evidence" value="ECO:0007669"/>
    <property type="project" value="UniProtKB-EC"/>
</dbReference>
<sequence length="1039" mass="114848">MRSYIEFLTTPTADTQGTTLLLHFDRKRYLIGSIAEGTQRACVQRGIKLTKVSDIFLTGRTEWANTGGLIGMILTLADVVGTQTEGTIQNVREKAERLLKRQRKANGDEQVERKPEEPVAAVERPTLTLHGGGNLTHTLATGRRFVFRKGMAVEVDEHEERDSQAKANSGDRKWEPTFTDENIKVWAMEISPSRTDLGSDASHIPATSRIRRKNSSDIFDEMQTDEPTLHGPGEPTKIERHQKDSKLKTVVSEMFNSEWRLDHLAEKSLSEVLMPAAIFIRDPKTGKISEYSGPMPQEAGSSGDQNNPVNDIKVLVRQPWPGALINELPPTSPSRGALSYIIKNHPQRGKFMPEKAKALGVRMGTKWADLTMGKSVEAIDGSMVTPEMVLGEGKEGAGFAVVDLPSEEYVSGLIDREEWKSEVIMSGVGVIVWILGTGVGKNEKLKGFLAKMSHVNHIVSSPDYCPNYLAFDTSAAATIQLFQLDPARFRIPIHDNVKVPQVEGSTPEVKNEPSLFQAAERGKRVQLHPILEVQDQFVEPPLNTANVWRSASEEVLHLARNAHNELQDGETKREIAQQQEDIPGQDVEIIALGTGSSLPSKYRNVSATLVRVPGVGSYLFDCGEGTLGQLRRMFRAEEVSEVLHDLKAIWISHLHADHHLGIASVIKAWHKEVWNGRKHLRSRDDSVVESHDHLEVLQEKKRLFVLSDHAMIQWLNEYASVEDYGFDKLVPLSIHSAKPAKGISSKMNWGDVLLTFSDADGGGSRELGKALLSAMGVSDVQAVDVEHCKGSKAVSITFPNGFKFSYSGDCRPSKAFAAIGKGSTVLLHEATFDDELRGDARAKKHSTTSEALAVGVAMGAKRVLLTHFSQRYQKIPEMEAVEGQVLEIDAAGEVDVARLPPIYAEDNDSAMPDVMVSDPALIAPMETNVTKIKKSASTDMKVGVAFDFMRVKVGEIIHLERFTPALIRLYEPQEVEEESQEAKSEVQDNKQKTKKPKREAKARQIEGKLDKKQNDARGGYIAKSGRDEPQEKEKGAVIA</sequence>
<evidence type="ECO:0000259" key="13">
    <source>
        <dbReference type="Pfam" id="PF13691"/>
    </source>
</evidence>
<evidence type="ECO:0000256" key="2">
    <source>
        <dbReference type="ARBA" id="ARBA00001947"/>
    </source>
</evidence>
<organism evidence="14 15">
    <name type="scientific">Trichoglossum hirsutum</name>
    <dbReference type="NCBI Taxonomy" id="265104"/>
    <lineage>
        <taxon>Eukaryota</taxon>
        <taxon>Fungi</taxon>
        <taxon>Dikarya</taxon>
        <taxon>Ascomycota</taxon>
        <taxon>Pezizomycotina</taxon>
        <taxon>Geoglossomycetes</taxon>
        <taxon>Geoglossales</taxon>
        <taxon>Geoglossaceae</taxon>
        <taxon>Trichoglossum</taxon>
    </lineage>
</organism>
<evidence type="ECO:0000256" key="5">
    <source>
        <dbReference type="ARBA" id="ARBA00022694"/>
    </source>
</evidence>
<keyword evidence="7" id="KW-0479">Metal-binding</keyword>
<evidence type="ECO:0000256" key="11">
    <source>
        <dbReference type="SAM" id="MobiDB-lite"/>
    </source>
</evidence>
<dbReference type="GO" id="GO:1990180">
    <property type="term" value="P:mitochondrial tRNA 3'-end processing"/>
    <property type="evidence" value="ECO:0007669"/>
    <property type="project" value="TreeGrafter"/>
</dbReference>
<keyword evidence="10" id="KW-0862">Zinc</keyword>
<dbReference type="InterPro" id="IPR047151">
    <property type="entry name" value="RNZ2-like"/>
</dbReference>
<comment type="catalytic activity">
    <reaction evidence="1">
        <text>Endonucleolytic cleavage of RNA, removing extra 3' nucleotides from tRNA precursor, generating 3' termini of tRNAs. A 3'-hydroxy group is left at the tRNA terminus and a 5'-phosphoryl group is left at the trailer molecule.</text>
        <dbReference type="EC" id="3.1.26.11"/>
    </reaction>
</comment>
<keyword evidence="8" id="KW-0255">Endonuclease</keyword>
<evidence type="ECO:0000256" key="6">
    <source>
        <dbReference type="ARBA" id="ARBA00022722"/>
    </source>
</evidence>
<name>A0A9P8LHK8_9PEZI</name>
<proteinExistence type="inferred from homology"/>
<dbReference type="EC" id="3.1.26.11" evidence="4"/>
<evidence type="ECO:0000256" key="9">
    <source>
        <dbReference type="ARBA" id="ARBA00022801"/>
    </source>
</evidence>
<evidence type="ECO:0000313" key="14">
    <source>
        <dbReference type="EMBL" id="KAH0566050.1"/>
    </source>
</evidence>
<dbReference type="GO" id="GO:0046872">
    <property type="term" value="F:metal ion binding"/>
    <property type="evidence" value="ECO:0007669"/>
    <property type="project" value="UniProtKB-KW"/>
</dbReference>